<comment type="caution">
    <text evidence="2">The sequence shown here is derived from an EMBL/GenBank/DDBJ whole genome shotgun (WGS) entry which is preliminary data.</text>
</comment>
<gene>
    <name evidence="2" type="ORF">Vafri_19003</name>
</gene>
<dbReference type="EMBL" id="BNCO01000075">
    <property type="protein sequence ID" value="GIL65376.1"/>
    <property type="molecule type" value="Genomic_DNA"/>
</dbReference>
<keyword evidence="3" id="KW-1185">Reference proteome</keyword>
<evidence type="ECO:0000313" key="3">
    <source>
        <dbReference type="Proteomes" id="UP000747399"/>
    </source>
</evidence>
<sequence>YFPPIRTCNLGVSVAPFSVKIHWTKPNGPWVRIFERRRTAPAPLLPLPSPPPASAFPDAPPPDPAASSSDSSDDSSPRSCIPKRITDPGVRRRLPQTAAL</sequence>
<dbReference type="AlphaFoldDB" id="A0A8J4FBT9"/>
<dbReference type="Proteomes" id="UP000747399">
    <property type="component" value="Unassembled WGS sequence"/>
</dbReference>
<evidence type="ECO:0000256" key="1">
    <source>
        <dbReference type="SAM" id="MobiDB-lite"/>
    </source>
</evidence>
<evidence type="ECO:0000313" key="2">
    <source>
        <dbReference type="EMBL" id="GIL65376.1"/>
    </source>
</evidence>
<feature type="region of interest" description="Disordered" evidence="1">
    <location>
        <begin position="41"/>
        <end position="100"/>
    </location>
</feature>
<accession>A0A8J4FBT9</accession>
<organism evidence="2 3">
    <name type="scientific">Volvox africanus</name>
    <dbReference type="NCBI Taxonomy" id="51714"/>
    <lineage>
        <taxon>Eukaryota</taxon>
        <taxon>Viridiplantae</taxon>
        <taxon>Chlorophyta</taxon>
        <taxon>core chlorophytes</taxon>
        <taxon>Chlorophyceae</taxon>
        <taxon>CS clade</taxon>
        <taxon>Chlamydomonadales</taxon>
        <taxon>Volvocaceae</taxon>
        <taxon>Volvox</taxon>
    </lineage>
</organism>
<feature type="compositionally biased region" description="Pro residues" evidence="1">
    <location>
        <begin position="43"/>
        <end position="64"/>
    </location>
</feature>
<name>A0A8J4FBT9_9CHLO</name>
<protein>
    <submittedName>
        <fullName evidence="2">Uncharacterized protein</fullName>
    </submittedName>
</protein>
<proteinExistence type="predicted"/>
<feature type="non-terminal residue" evidence="2">
    <location>
        <position position="1"/>
    </location>
</feature>
<reference evidence="2" key="1">
    <citation type="journal article" date="2021" name="Proc. Natl. Acad. Sci. U.S.A.">
        <title>Three genomes in the algal genus Volvox reveal the fate of a haploid sex-determining region after a transition to homothallism.</title>
        <authorList>
            <person name="Yamamoto K."/>
            <person name="Hamaji T."/>
            <person name="Kawai-Toyooka H."/>
            <person name="Matsuzaki R."/>
            <person name="Takahashi F."/>
            <person name="Nishimura Y."/>
            <person name="Kawachi M."/>
            <person name="Noguchi H."/>
            <person name="Minakuchi Y."/>
            <person name="Umen J.G."/>
            <person name="Toyoda A."/>
            <person name="Nozaki H."/>
        </authorList>
    </citation>
    <scope>NUCLEOTIDE SEQUENCE</scope>
    <source>
        <strain evidence="2">NIES-3780</strain>
    </source>
</reference>